<dbReference type="GeneID" id="87934279"/>
<name>A0ABR0H4U3_9PEZI</name>
<accession>A0ABR0H4U3</accession>
<evidence type="ECO:0000259" key="2">
    <source>
        <dbReference type="Pfam" id="PF14420"/>
    </source>
</evidence>
<evidence type="ECO:0000313" key="4">
    <source>
        <dbReference type="Proteomes" id="UP001326199"/>
    </source>
</evidence>
<proteinExistence type="predicted"/>
<feature type="region of interest" description="Disordered" evidence="1">
    <location>
        <begin position="1"/>
        <end position="26"/>
    </location>
</feature>
<dbReference type="PANTHER" id="PTHR38788">
    <property type="entry name" value="CLR5 DOMAIN-CONTAINING PROTEIN"/>
    <property type="match status" value="1"/>
</dbReference>
<dbReference type="Pfam" id="PF14420">
    <property type="entry name" value="Clr5"/>
    <property type="match status" value="1"/>
</dbReference>
<evidence type="ECO:0000313" key="3">
    <source>
        <dbReference type="EMBL" id="KAK4663040.1"/>
    </source>
</evidence>
<dbReference type="Proteomes" id="UP001326199">
    <property type="component" value="Unassembled WGS sequence"/>
</dbReference>
<dbReference type="EMBL" id="JAFFHB010000008">
    <property type="protein sequence ID" value="KAK4663040.1"/>
    <property type="molecule type" value="Genomic_DNA"/>
</dbReference>
<comment type="caution">
    <text evidence="3">The sequence shown here is derived from an EMBL/GenBank/DDBJ whole genome shotgun (WGS) entry which is preliminary data.</text>
</comment>
<reference evidence="3 4" key="1">
    <citation type="journal article" date="2023" name="bioRxiv">
        <title>High-quality genome assemblies of four members of thePodospora anserinaspecies complex.</title>
        <authorList>
            <person name="Ament-Velasquez S.L."/>
            <person name="Vogan A.A."/>
            <person name="Wallerman O."/>
            <person name="Hartmann F."/>
            <person name="Gautier V."/>
            <person name="Silar P."/>
            <person name="Giraud T."/>
            <person name="Johannesson H."/>
        </authorList>
    </citation>
    <scope>NUCLEOTIDE SEQUENCE [LARGE SCALE GENOMIC DNA]</scope>
    <source>
        <strain evidence="3 4">CBS 411.78</strain>
    </source>
</reference>
<feature type="domain" description="Clr5" evidence="2">
    <location>
        <begin position="28"/>
        <end position="77"/>
    </location>
</feature>
<dbReference type="PANTHER" id="PTHR38788:SF3">
    <property type="entry name" value="CLR5 DOMAIN-CONTAINING PROTEIN"/>
    <property type="match status" value="1"/>
</dbReference>
<organism evidence="3 4">
    <name type="scientific">Podospora pseudopauciseta</name>
    <dbReference type="NCBI Taxonomy" id="2093780"/>
    <lineage>
        <taxon>Eukaryota</taxon>
        <taxon>Fungi</taxon>
        <taxon>Dikarya</taxon>
        <taxon>Ascomycota</taxon>
        <taxon>Pezizomycotina</taxon>
        <taxon>Sordariomycetes</taxon>
        <taxon>Sordariomycetidae</taxon>
        <taxon>Sordariales</taxon>
        <taxon>Podosporaceae</taxon>
        <taxon>Podospora</taxon>
    </lineage>
</organism>
<keyword evidence="4" id="KW-1185">Reference proteome</keyword>
<protein>
    <recommendedName>
        <fullName evidence="2">Clr5 domain-containing protein</fullName>
    </recommendedName>
</protein>
<evidence type="ECO:0000256" key="1">
    <source>
        <dbReference type="SAM" id="MobiDB-lite"/>
    </source>
</evidence>
<dbReference type="RefSeq" id="XP_062763006.1">
    <property type="nucleotide sequence ID" value="XM_062913936.1"/>
</dbReference>
<sequence length="191" mass="22403">MSGYYHMPLQDQHDQQHAEPSAFRPSRAEDWEPYRDIIAHLYNTMKLKDVMTEMQMTYNFKATEKQYKTQLKKWNLDTKYIKASEYMAMLQIMREREAQDPSKQTRFILRGRPVDPKDIARFEKRHQKKGTLKEGELAELQEPVEDLIYHTPSPEPTGYAYTATSDYGSTSSYATTSAYDTSSQYAYSYGM</sequence>
<gene>
    <name evidence="3" type="ORF">QC763_600850</name>
</gene>
<dbReference type="InterPro" id="IPR025676">
    <property type="entry name" value="Clr5_dom"/>
</dbReference>